<accession>A0A537LFS8</accession>
<dbReference type="Gene3D" id="3.40.190.10">
    <property type="entry name" value="Periplasmic binding protein-like II"/>
    <property type="match status" value="1"/>
</dbReference>
<protein>
    <submittedName>
        <fullName evidence="1">Extracellular solute-binding protein</fullName>
    </submittedName>
</protein>
<dbReference type="SUPFAM" id="SSF53850">
    <property type="entry name" value="Periplasmic binding protein-like II"/>
    <property type="match status" value="1"/>
</dbReference>
<gene>
    <name evidence="1" type="ORF">E6H01_00315</name>
</gene>
<dbReference type="InterPro" id="IPR050490">
    <property type="entry name" value="Bact_solute-bd_prot1"/>
</dbReference>
<name>A0A537LFS8_9BACT</name>
<dbReference type="EMBL" id="VBAL01000006">
    <property type="protein sequence ID" value="TMJ06850.1"/>
    <property type="molecule type" value="Genomic_DNA"/>
</dbReference>
<dbReference type="InterPro" id="IPR006059">
    <property type="entry name" value="SBP"/>
</dbReference>
<dbReference type="AlphaFoldDB" id="A0A537LFS8"/>
<evidence type="ECO:0000313" key="1">
    <source>
        <dbReference type="EMBL" id="TMJ06850.1"/>
    </source>
</evidence>
<reference evidence="1 2" key="1">
    <citation type="journal article" date="2019" name="Nat. Microbiol.">
        <title>Mediterranean grassland soil C-N compound turnover is dependent on rainfall and depth, and is mediated by genomically divergent microorganisms.</title>
        <authorList>
            <person name="Diamond S."/>
            <person name="Andeer P.F."/>
            <person name="Li Z."/>
            <person name="Crits-Christoph A."/>
            <person name="Burstein D."/>
            <person name="Anantharaman K."/>
            <person name="Lane K.R."/>
            <person name="Thomas B.C."/>
            <person name="Pan C."/>
            <person name="Northen T.R."/>
            <person name="Banfield J.F."/>
        </authorList>
    </citation>
    <scope>NUCLEOTIDE SEQUENCE [LARGE SCALE GENOMIC DNA]</scope>
    <source>
        <strain evidence="1">NP_4</strain>
    </source>
</reference>
<dbReference type="PANTHER" id="PTHR43649:SF12">
    <property type="entry name" value="DIACETYLCHITOBIOSE BINDING PROTEIN DASA"/>
    <property type="match status" value="1"/>
</dbReference>
<comment type="caution">
    <text evidence="1">The sequence shown here is derived from an EMBL/GenBank/DDBJ whole genome shotgun (WGS) entry which is preliminary data.</text>
</comment>
<dbReference type="Pfam" id="PF13416">
    <property type="entry name" value="SBP_bac_8"/>
    <property type="match status" value="1"/>
</dbReference>
<evidence type="ECO:0000313" key="2">
    <source>
        <dbReference type="Proteomes" id="UP000319353"/>
    </source>
</evidence>
<organism evidence="1 2">
    <name type="scientific">Candidatus Segetimicrobium genomatis</name>
    <dbReference type="NCBI Taxonomy" id="2569760"/>
    <lineage>
        <taxon>Bacteria</taxon>
        <taxon>Bacillati</taxon>
        <taxon>Candidatus Sysuimicrobiota</taxon>
        <taxon>Candidatus Sysuimicrobiia</taxon>
        <taxon>Candidatus Sysuimicrobiales</taxon>
        <taxon>Candidatus Segetimicrobiaceae</taxon>
        <taxon>Candidatus Segetimicrobium</taxon>
    </lineage>
</organism>
<dbReference type="PANTHER" id="PTHR43649">
    <property type="entry name" value="ARABINOSE-BINDING PROTEIN-RELATED"/>
    <property type="match status" value="1"/>
</dbReference>
<proteinExistence type="predicted"/>
<sequence length="436" mass="49136">MRTHRLGHSGLLGLCALLAGGLLVIAPAYGAPTVRLNLWGGFPEIGPFYERMAADYSRANPNVEITVLTHPLRDFERKLAATIPADTAADILEISTYAMQRFIEAGLIPPNPSAQDAFVRSKTFPDAMKFINTYKGQTYGVPFFQGRQIMFWNIKMFQEAGLRRAPQTWDEVIEYCQKLTKKDATGNITRAGIGLRLFGGGSGVGEKWWFWLYPAGGTIIEARPGGKYRAGYTNQAGRDALKLYVDLVHKYHCDDPTLKRDAEAFALEQAAMFTRESWVIGFLRSNNPGLLYTSAPLPRFRRAGTIINPVNLYVTRSTKNADVAWDFVNFIMRPPNQQLLLDMVGWMPARQDVDYKEQIRKSPQFKAFFEAPEGFEFYWYLPIGPFDEILTKLAARLERAFADKSLVDNPAGIARVIEEAGRETNEILRREGLLSE</sequence>
<dbReference type="Proteomes" id="UP000319353">
    <property type="component" value="Unassembled WGS sequence"/>
</dbReference>